<organism evidence="2 3">
    <name type="scientific">Sediminibacillus dalangtanensis</name>
    <dbReference type="NCBI Taxonomy" id="2729421"/>
    <lineage>
        <taxon>Bacteria</taxon>
        <taxon>Bacillati</taxon>
        <taxon>Bacillota</taxon>
        <taxon>Bacilli</taxon>
        <taxon>Bacillales</taxon>
        <taxon>Bacillaceae</taxon>
        <taxon>Sediminibacillus</taxon>
    </lineage>
</organism>
<dbReference type="RefSeq" id="WP_209365388.1">
    <property type="nucleotide sequence ID" value="NZ_CP046956.1"/>
</dbReference>
<keyword evidence="3" id="KW-1185">Reference proteome</keyword>
<dbReference type="Proteomes" id="UP000665043">
    <property type="component" value="Chromosome"/>
</dbReference>
<keyword evidence="1" id="KW-0472">Membrane</keyword>
<sequence>MQTLKQESPFYLAGLIILTLGIGLTIQSHLGTSPFDALLVGLYRTFGLTIGSWEIVVGFSMIVGNALAKKSRPEFSALITSFITGVGIDGWVFLLNDRIEPEKLVGQSVCFTAGLLFTAVGVATYLQSRIAPNPMDRSMIVITEITGWSVTYSRALISIILVLLAFLCSGAIGPGTLINALFSGVLISILLPYIKTLKHKVSMGKHTAPHC</sequence>
<feature type="transmembrane region" description="Helical" evidence="1">
    <location>
        <begin position="75"/>
        <end position="94"/>
    </location>
</feature>
<keyword evidence="1" id="KW-1133">Transmembrane helix</keyword>
<protein>
    <submittedName>
        <fullName evidence="2">YitT family protein</fullName>
    </submittedName>
</protein>
<keyword evidence="1" id="KW-0812">Transmembrane</keyword>
<feature type="transmembrane region" description="Helical" evidence="1">
    <location>
        <begin position="178"/>
        <end position="194"/>
    </location>
</feature>
<feature type="transmembrane region" description="Helical" evidence="1">
    <location>
        <begin position="147"/>
        <end position="172"/>
    </location>
</feature>
<proteinExistence type="predicted"/>
<evidence type="ECO:0000313" key="3">
    <source>
        <dbReference type="Proteomes" id="UP000665043"/>
    </source>
</evidence>
<evidence type="ECO:0000256" key="1">
    <source>
        <dbReference type="SAM" id="Phobius"/>
    </source>
</evidence>
<evidence type="ECO:0000313" key="2">
    <source>
        <dbReference type="EMBL" id="QTN00247.1"/>
    </source>
</evidence>
<dbReference type="PANTHER" id="PTHR40078:SF1">
    <property type="entry name" value="INTEGRAL MEMBRANE PROTEIN"/>
    <property type="match status" value="1"/>
</dbReference>
<gene>
    <name evidence="2" type="ORF">ERJ70_13635</name>
</gene>
<reference evidence="2 3" key="1">
    <citation type="submission" date="2019-12" db="EMBL/GenBank/DDBJ databases">
        <title>The whole genome sequencing of a strain isolated from a Mars analog, Dalangtan Playa.</title>
        <authorList>
            <person name="Huang T."/>
        </authorList>
    </citation>
    <scope>NUCLEOTIDE SEQUENCE [LARGE SCALE GENOMIC DNA]</scope>
    <source>
        <strain evidence="2 3">DP4-553-S</strain>
    </source>
</reference>
<dbReference type="InterPro" id="IPR038750">
    <property type="entry name" value="YczE/YyaS-like"/>
</dbReference>
<dbReference type="PANTHER" id="PTHR40078">
    <property type="entry name" value="INTEGRAL MEMBRANE PROTEIN-RELATED"/>
    <property type="match status" value="1"/>
</dbReference>
<name>A0ABX7VU86_9BACI</name>
<feature type="transmembrane region" description="Helical" evidence="1">
    <location>
        <begin position="12"/>
        <end position="30"/>
    </location>
</feature>
<feature type="transmembrane region" description="Helical" evidence="1">
    <location>
        <begin position="106"/>
        <end position="126"/>
    </location>
</feature>
<accession>A0ABX7VU86</accession>
<dbReference type="Pfam" id="PF19700">
    <property type="entry name" value="DUF6198"/>
    <property type="match status" value="1"/>
</dbReference>
<dbReference type="EMBL" id="CP046956">
    <property type="protein sequence ID" value="QTN00247.1"/>
    <property type="molecule type" value="Genomic_DNA"/>
</dbReference>
<feature type="transmembrane region" description="Helical" evidence="1">
    <location>
        <begin position="50"/>
        <end position="68"/>
    </location>
</feature>